<dbReference type="CDD" id="cd08414">
    <property type="entry name" value="PBP2_LTTR_aromatics_like"/>
    <property type="match status" value="1"/>
</dbReference>
<keyword evidence="7" id="KW-1185">Reference proteome</keyword>
<dbReference type="Gene3D" id="1.10.10.10">
    <property type="entry name" value="Winged helix-like DNA-binding domain superfamily/Winged helix DNA-binding domain"/>
    <property type="match status" value="1"/>
</dbReference>
<reference evidence="6 7" key="1">
    <citation type="submission" date="2022-05" db="EMBL/GenBank/DDBJ databases">
        <title>Novel Pseudomonas spp. Isolated from a Rainbow Trout Aquaculture Facility.</title>
        <authorList>
            <person name="Testerman T."/>
            <person name="Graf J."/>
        </authorList>
    </citation>
    <scope>NUCLEOTIDE SEQUENCE [LARGE SCALE GENOMIC DNA]</scope>
    <source>
        <strain evidence="6 7">ID357</strain>
    </source>
</reference>
<evidence type="ECO:0000313" key="7">
    <source>
        <dbReference type="Proteomes" id="UP001217610"/>
    </source>
</evidence>
<dbReference type="InterPro" id="IPR000847">
    <property type="entry name" value="LysR_HTH_N"/>
</dbReference>
<proteinExistence type="inferred from homology"/>
<protein>
    <submittedName>
        <fullName evidence="6">LysR family transcriptional regulator</fullName>
    </submittedName>
</protein>
<comment type="similarity">
    <text evidence="1">Belongs to the LysR transcriptional regulatory family.</text>
</comment>
<dbReference type="Pfam" id="PF00126">
    <property type="entry name" value="HTH_1"/>
    <property type="match status" value="1"/>
</dbReference>
<keyword evidence="4" id="KW-0804">Transcription</keyword>
<dbReference type="Pfam" id="PF03466">
    <property type="entry name" value="LysR_substrate"/>
    <property type="match status" value="1"/>
</dbReference>
<dbReference type="Gene3D" id="3.40.190.10">
    <property type="entry name" value="Periplasmic binding protein-like II"/>
    <property type="match status" value="2"/>
</dbReference>
<accession>A0ABT5QEQ4</accession>
<dbReference type="InterPro" id="IPR036388">
    <property type="entry name" value="WH-like_DNA-bd_sf"/>
</dbReference>
<evidence type="ECO:0000256" key="4">
    <source>
        <dbReference type="ARBA" id="ARBA00023163"/>
    </source>
</evidence>
<dbReference type="PANTHER" id="PTHR30346:SF0">
    <property type="entry name" value="HCA OPERON TRANSCRIPTIONAL ACTIVATOR HCAR"/>
    <property type="match status" value="1"/>
</dbReference>
<dbReference type="InterPro" id="IPR005119">
    <property type="entry name" value="LysR_subst-bd"/>
</dbReference>
<evidence type="ECO:0000259" key="5">
    <source>
        <dbReference type="PROSITE" id="PS50931"/>
    </source>
</evidence>
<dbReference type="SUPFAM" id="SSF53850">
    <property type="entry name" value="Periplasmic binding protein-like II"/>
    <property type="match status" value="1"/>
</dbReference>
<organism evidence="6 7">
    <name type="scientific">Pseudomonas idahonensis</name>
    <dbReference type="NCBI Taxonomy" id="2942628"/>
    <lineage>
        <taxon>Bacteria</taxon>
        <taxon>Pseudomonadati</taxon>
        <taxon>Pseudomonadota</taxon>
        <taxon>Gammaproteobacteria</taxon>
        <taxon>Pseudomonadales</taxon>
        <taxon>Pseudomonadaceae</taxon>
        <taxon>Pseudomonas</taxon>
    </lineage>
</organism>
<dbReference type="InterPro" id="IPR036390">
    <property type="entry name" value="WH_DNA-bd_sf"/>
</dbReference>
<feature type="domain" description="HTH lysR-type" evidence="5">
    <location>
        <begin position="1"/>
        <end position="58"/>
    </location>
</feature>
<evidence type="ECO:0000256" key="2">
    <source>
        <dbReference type="ARBA" id="ARBA00023015"/>
    </source>
</evidence>
<dbReference type="RefSeq" id="WP_273924478.1">
    <property type="nucleotide sequence ID" value="NZ_JAMDGR010000031.1"/>
</dbReference>
<evidence type="ECO:0000313" key="6">
    <source>
        <dbReference type="EMBL" id="MDD1152697.1"/>
    </source>
</evidence>
<dbReference type="EMBL" id="JAMDGR010000031">
    <property type="protein sequence ID" value="MDD1152697.1"/>
    <property type="molecule type" value="Genomic_DNA"/>
</dbReference>
<keyword evidence="3" id="KW-0238">DNA-binding</keyword>
<dbReference type="SUPFAM" id="SSF46785">
    <property type="entry name" value="Winged helix' DNA-binding domain"/>
    <property type="match status" value="1"/>
</dbReference>
<dbReference type="PANTHER" id="PTHR30346">
    <property type="entry name" value="TRANSCRIPTIONAL DUAL REGULATOR HCAR-RELATED"/>
    <property type="match status" value="1"/>
</dbReference>
<gene>
    <name evidence="6" type="ORF">M5G25_30980</name>
</gene>
<sequence>MRMRHLRYFLTVAEELSFVRAAAKVHIEPSPLSRAIKELEIHLGVRLLDRNKGRLQLTNSGKVFREEAHRILTLIEAARVRVLATSNGASSHLRIGLEDGLAQPRIAQLLARCREEEPRTNIRVIQLKSNDLPQALQYDQIDLGFTLTALDSEEFIQRLAWEERPAAAIPIRHPLLSLEEIPLSELLRYPLILSSSEQNAESQKVLPQWLHDQQLPKLKIAESATSHEAMMMLVSAGYGVTVGLESQLALYRHQDVIVRPLSSETPDVPTFALVLNRPLSDELQRFLTRMDAMSNEQ</sequence>
<comment type="caution">
    <text evidence="6">The sequence shown here is derived from an EMBL/GenBank/DDBJ whole genome shotgun (WGS) entry which is preliminary data.</text>
</comment>
<keyword evidence="2" id="KW-0805">Transcription regulation</keyword>
<evidence type="ECO:0000256" key="3">
    <source>
        <dbReference type="ARBA" id="ARBA00023125"/>
    </source>
</evidence>
<name>A0ABT5QEQ4_9PSED</name>
<dbReference type="PROSITE" id="PS50931">
    <property type="entry name" value="HTH_LYSR"/>
    <property type="match status" value="1"/>
</dbReference>
<dbReference type="Proteomes" id="UP001217610">
    <property type="component" value="Unassembled WGS sequence"/>
</dbReference>
<evidence type="ECO:0000256" key="1">
    <source>
        <dbReference type="ARBA" id="ARBA00009437"/>
    </source>
</evidence>